<feature type="chain" id="PRO_5003579694" description="Interleukin-6 receptor subunit beta" evidence="20">
    <location>
        <begin position="30"/>
        <end position="922"/>
    </location>
</feature>
<dbReference type="FunCoup" id="H3AKP7">
    <property type="interactions" value="399"/>
</dbReference>
<dbReference type="Gene3D" id="2.60.40.10">
    <property type="entry name" value="Immunoglobulins"/>
    <property type="match status" value="6"/>
</dbReference>
<reference evidence="23" key="1">
    <citation type="submission" date="2011-08" db="EMBL/GenBank/DDBJ databases">
        <title>The draft genome of Latimeria chalumnae.</title>
        <authorList>
            <person name="Di Palma F."/>
            <person name="Alfoldi J."/>
            <person name="Johnson J."/>
            <person name="Berlin A."/>
            <person name="Gnerre S."/>
            <person name="Jaffe D."/>
            <person name="MacCallum I."/>
            <person name="Young S."/>
            <person name="Walker B.J."/>
            <person name="Lander E."/>
            <person name="Lindblad-Toh K."/>
        </authorList>
    </citation>
    <scope>NUCLEOTIDE SEQUENCE [LARGE SCALE GENOMIC DNA]</scope>
    <source>
        <strain evidence="23">Wild caught</strain>
    </source>
</reference>
<feature type="domain" description="Fibronectin type-III" evidence="21">
    <location>
        <begin position="527"/>
        <end position="620"/>
    </location>
</feature>
<feature type="compositionally biased region" description="Basic and acidic residues" evidence="18">
    <location>
        <begin position="679"/>
        <end position="689"/>
    </location>
</feature>
<keyword evidence="9 19" id="KW-0472">Membrane</keyword>
<evidence type="ECO:0000256" key="12">
    <source>
        <dbReference type="ARBA" id="ARBA00023180"/>
    </source>
</evidence>
<dbReference type="GeneTree" id="ENSGT00940000159608"/>
<feature type="region of interest" description="Disordered" evidence="18">
    <location>
        <begin position="665"/>
        <end position="697"/>
    </location>
</feature>
<name>H3AKP7_LATCH</name>
<keyword evidence="4" id="KW-0597">Phosphoprotein</keyword>
<reference evidence="22" key="3">
    <citation type="submission" date="2025-09" db="UniProtKB">
        <authorList>
            <consortium name="Ensembl"/>
        </authorList>
    </citation>
    <scope>IDENTIFICATION</scope>
</reference>
<keyword evidence="11" id="KW-0675">Receptor</keyword>
<dbReference type="InterPro" id="IPR015152">
    <property type="entry name" value="Growth/epo_recpt_lig-bind"/>
</dbReference>
<reference evidence="22" key="2">
    <citation type="submission" date="2025-08" db="UniProtKB">
        <authorList>
            <consortium name="Ensembl"/>
        </authorList>
    </citation>
    <scope>IDENTIFICATION</scope>
</reference>
<feature type="domain" description="Fibronectin type-III" evidence="21">
    <location>
        <begin position="232"/>
        <end position="332"/>
    </location>
</feature>
<dbReference type="CDD" id="cd00063">
    <property type="entry name" value="FN3"/>
    <property type="match status" value="4"/>
</dbReference>
<dbReference type="Pfam" id="PF09067">
    <property type="entry name" value="EpoR_lig-bind"/>
    <property type="match status" value="1"/>
</dbReference>
<dbReference type="FunFam" id="2.60.40.10:FF:000414">
    <property type="entry name" value="Interleukin-6 receptor subunit beta"/>
    <property type="match status" value="1"/>
</dbReference>
<evidence type="ECO:0000256" key="1">
    <source>
        <dbReference type="ARBA" id="ARBA00004251"/>
    </source>
</evidence>
<evidence type="ECO:0000256" key="13">
    <source>
        <dbReference type="ARBA" id="ARBA00023319"/>
    </source>
</evidence>
<keyword evidence="7" id="KW-0677">Repeat</keyword>
<dbReference type="EMBL" id="AFYH01180925">
    <property type="status" value="NOT_ANNOTATED_CDS"/>
    <property type="molecule type" value="Genomic_DNA"/>
</dbReference>
<dbReference type="EMBL" id="AFYH01180924">
    <property type="status" value="NOT_ANNOTATED_CDS"/>
    <property type="molecule type" value="Genomic_DNA"/>
</dbReference>
<evidence type="ECO:0000256" key="10">
    <source>
        <dbReference type="ARBA" id="ARBA00023157"/>
    </source>
</evidence>
<dbReference type="InterPro" id="IPR010457">
    <property type="entry name" value="IgC2-like_lig-bd"/>
</dbReference>
<evidence type="ECO:0000256" key="2">
    <source>
        <dbReference type="ARBA" id="ARBA00008921"/>
    </source>
</evidence>
<dbReference type="EMBL" id="AFYH01180922">
    <property type="status" value="NOT_ANNOTATED_CDS"/>
    <property type="molecule type" value="Genomic_DNA"/>
</dbReference>
<dbReference type="SUPFAM" id="SSF49265">
    <property type="entry name" value="Fibronectin type III"/>
    <property type="match status" value="4"/>
</dbReference>
<feature type="domain" description="Fibronectin type-III" evidence="21">
    <location>
        <begin position="431"/>
        <end position="526"/>
    </location>
</feature>
<evidence type="ECO:0000256" key="4">
    <source>
        <dbReference type="ARBA" id="ARBA00022553"/>
    </source>
</evidence>
<dbReference type="Ensembl" id="ENSLACT00000010295.2">
    <property type="protein sequence ID" value="ENSLACP00000010218.2"/>
    <property type="gene ID" value="ENSLACG00000009002.2"/>
</dbReference>
<feature type="compositionally biased region" description="Polar residues" evidence="18">
    <location>
        <begin position="805"/>
        <end position="815"/>
    </location>
</feature>
<dbReference type="FunFam" id="2.60.40.10:FF:000563">
    <property type="entry name" value="interleukin-6 receptor subunit beta"/>
    <property type="match status" value="1"/>
</dbReference>
<feature type="transmembrane region" description="Helical" evidence="19">
    <location>
        <begin position="628"/>
        <end position="648"/>
    </location>
</feature>
<evidence type="ECO:0000256" key="5">
    <source>
        <dbReference type="ARBA" id="ARBA00022692"/>
    </source>
</evidence>
<evidence type="ECO:0000256" key="14">
    <source>
        <dbReference type="ARBA" id="ARBA00068277"/>
    </source>
</evidence>
<comment type="similarity">
    <text evidence="2">Belongs to the type I cytokine receptor family. Type 2 subfamily.</text>
</comment>
<evidence type="ECO:0000256" key="6">
    <source>
        <dbReference type="ARBA" id="ARBA00022729"/>
    </source>
</evidence>
<dbReference type="InterPro" id="IPR052672">
    <property type="entry name" value="Type1_Cytokine_Rcpt_Type2"/>
</dbReference>
<evidence type="ECO:0000259" key="21">
    <source>
        <dbReference type="PROSITE" id="PS50853"/>
    </source>
</evidence>
<gene>
    <name evidence="22" type="primary">IL6ST</name>
</gene>
<dbReference type="RefSeq" id="XP_006007327.1">
    <property type="nucleotide sequence ID" value="XM_006007265.3"/>
</dbReference>
<keyword evidence="23" id="KW-1185">Reference proteome</keyword>
<keyword evidence="6 20" id="KW-0732">Signal</keyword>
<feature type="compositionally biased region" description="Polar residues" evidence="18">
    <location>
        <begin position="665"/>
        <end position="678"/>
    </location>
</feature>
<evidence type="ECO:0000256" key="17">
    <source>
        <dbReference type="ARBA" id="ARBA00083382"/>
    </source>
</evidence>
<evidence type="ECO:0000256" key="9">
    <source>
        <dbReference type="ARBA" id="ARBA00023136"/>
    </source>
</evidence>
<dbReference type="EMBL" id="AFYH01180923">
    <property type="status" value="NOT_ANNOTATED_CDS"/>
    <property type="molecule type" value="Genomic_DNA"/>
</dbReference>
<proteinExistence type="inferred from homology"/>
<dbReference type="AlphaFoldDB" id="H3AKP7"/>
<evidence type="ECO:0000256" key="8">
    <source>
        <dbReference type="ARBA" id="ARBA00022989"/>
    </source>
</evidence>
<feature type="region of interest" description="Disordered" evidence="18">
    <location>
        <begin position="712"/>
        <end position="763"/>
    </location>
</feature>
<dbReference type="GO" id="GO:0005886">
    <property type="term" value="C:plasma membrane"/>
    <property type="evidence" value="ECO:0007669"/>
    <property type="project" value="UniProtKB-SubCell"/>
</dbReference>
<feature type="compositionally biased region" description="Basic and acidic residues" evidence="18">
    <location>
        <begin position="712"/>
        <end position="727"/>
    </location>
</feature>
<dbReference type="PROSITE" id="PS50853">
    <property type="entry name" value="FN3"/>
    <property type="match status" value="3"/>
</dbReference>
<evidence type="ECO:0000256" key="19">
    <source>
        <dbReference type="SAM" id="Phobius"/>
    </source>
</evidence>
<dbReference type="InParanoid" id="H3AKP7"/>
<dbReference type="EMBL" id="AFYH01180927">
    <property type="status" value="NOT_ANNOTATED_CDS"/>
    <property type="molecule type" value="Genomic_DNA"/>
</dbReference>
<dbReference type="Pfam" id="PF06328">
    <property type="entry name" value="Lep_receptor_Ig"/>
    <property type="match status" value="1"/>
</dbReference>
<dbReference type="FunFam" id="2.60.40.10:FF:000542">
    <property type="entry name" value="Interleukin-6 receptor subunit beta"/>
    <property type="match status" value="1"/>
</dbReference>
<feature type="region of interest" description="Disordered" evidence="18">
    <location>
        <begin position="777"/>
        <end position="815"/>
    </location>
</feature>
<keyword evidence="3" id="KW-1003">Cell membrane</keyword>
<dbReference type="OrthoDB" id="9934532at2759"/>
<dbReference type="InterPro" id="IPR003529">
    <property type="entry name" value="Hematopoietin_rcpt_Gp130_CS"/>
</dbReference>
<dbReference type="EMBL" id="AFYH01180921">
    <property type="status" value="NOT_ANNOTATED_CDS"/>
    <property type="molecule type" value="Genomic_DNA"/>
</dbReference>
<dbReference type="InterPro" id="IPR003961">
    <property type="entry name" value="FN3_dom"/>
</dbReference>
<comment type="subcellular location">
    <subcellularLocation>
        <location evidence="1">Cell membrane</location>
        <topology evidence="1">Single-pass type I membrane protein</topology>
    </subcellularLocation>
</comment>
<organism evidence="22 23">
    <name type="scientific">Latimeria chalumnae</name>
    <name type="common">Coelacanth</name>
    <dbReference type="NCBI Taxonomy" id="7897"/>
    <lineage>
        <taxon>Eukaryota</taxon>
        <taxon>Metazoa</taxon>
        <taxon>Chordata</taxon>
        <taxon>Craniata</taxon>
        <taxon>Vertebrata</taxon>
        <taxon>Euteleostomi</taxon>
        <taxon>Coelacanthiformes</taxon>
        <taxon>Coelacanthidae</taxon>
        <taxon>Latimeria</taxon>
    </lineage>
</organism>
<dbReference type="InterPro" id="IPR013783">
    <property type="entry name" value="Ig-like_fold"/>
</dbReference>
<feature type="compositionally biased region" description="Polar residues" evidence="18">
    <location>
        <begin position="777"/>
        <end position="792"/>
    </location>
</feature>
<dbReference type="InterPro" id="IPR036116">
    <property type="entry name" value="FN3_sf"/>
</dbReference>
<evidence type="ECO:0000256" key="18">
    <source>
        <dbReference type="SAM" id="MobiDB-lite"/>
    </source>
</evidence>
<evidence type="ECO:0000256" key="16">
    <source>
        <dbReference type="ARBA" id="ARBA00078919"/>
    </source>
</evidence>
<dbReference type="EMBL" id="AFYH01180926">
    <property type="status" value="NOT_ANNOTATED_CDS"/>
    <property type="molecule type" value="Genomic_DNA"/>
</dbReference>
<evidence type="ECO:0000256" key="15">
    <source>
        <dbReference type="ARBA" id="ARBA00077050"/>
    </source>
</evidence>
<accession>H3AKP7</accession>
<dbReference type="GeneID" id="102357816"/>
<dbReference type="eggNOG" id="ENOG502QXEG">
    <property type="taxonomic scope" value="Eukaryota"/>
</dbReference>
<dbReference type="FunFam" id="2.60.40.10:FF:000281">
    <property type="entry name" value="Cytokine receptor like factor 1"/>
    <property type="match status" value="1"/>
</dbReference>
<dbReference type="PROSITE" id="PS01353">
    <property type="entry name" value="HEMATOPO_REC_L_F2"/>
    <property type="match status" value="1"/>
</dbReference>
<feature type="signal peptide" evidence="20">
    <location>
        <begin position="1"/>
        <end position="29"/>
    </location>
</feature>
<dbReference type="KEGG" id="lcm:102357816"/>
<dbReference type="PANTHER" id="PTHR48423">
    <property type="entry name" value="INTERLEUKIN-27 RECEPTOR SUBUNIT ALPHA"/>
    <property type="match status" value="1"/>
</dbReference>
<keyword evidence="13" id="KW-0393">Immunoglobulin domain</keyword>
<dbReference type="GO" id="GO:0004896">
    <property type="term" value="F:cytokine receptor activity"/>
    <property type="evidence" value="ECO:0007669"/>
    <property type="project" value="InterPro"/>
</dbReference>
<dbReference type="EMBL" id="AFYH01180920">
    <property type="status" value="NOT_ANNOTATED_CDS"/>
    <property type="molecule type" value="Genomic_DNA"/>
</dbReference>
<dbReference type="SMART" id="SM00060">
    <property type="entry name" value="FN3"/>
    <property type="match status" value="5"/>
</dbReference>
<dbReference type="PANTHER" id="PTHR48423:SF1">
    <property type="entry name" value="INTERLEUKIN-27 RECEPTOR SUBUNIT ALPHA"/>
    <property type="match status" value="1"/>
</dbReference>
<dbReference type="Pfam" id="PF00041">
    <property type="entry name" value="fn3"/>
    <property type="match status" value="2"/>
</dbReference>
<dbReference type="STRING" id="7897.ENSLACP00000010218"/>
<dbReference type="EMBL" id="AFYH01180918">
    <property type="status" value="NOT_ANNOTATED_CDS"/>
    <property type="molecule type" value="Genomic_DNA"/>
</dbReference>
<dbReference type="CTD" id="3572"/>
<evidence type="ECO:0000256" key="7">
    <source>
        <dbReference type="ARBA" id="ARBA00022737"/>
    </source>
</evidence>
<evidence type="ECO:0000256" key="20">
    <source>
        <dbReference type="SAM" id="SignalP"/>
    </source>
</evidence>
<dbReference type="FunFam" id="2.60.40.10:FF:000524">
    <property type="entry name" value="Interleukin-6 receptor subunit beta"/>
    <property type="match status" value="1"/>
</dbReference>
<dbReference type="GO" id="GO:0070102">
    <property type="term" value="P:interleukin-6-mediated signaling pathway"/>
    <property type="evidence" value="ECO:0007669"/>
    <property type="project" value="UniProtKB-ARBA"/>
</dbReference>
<keyword evidence="5 19" id="KW-0812">Transmembrane</keyword>
<dbReference type="OMA" id="RYILEWC"/>
<keyword evidence="10" id="KW-1015">Disulfide bond</keyword>
<dbReference type="Proteomes" id="UP000008672">
    <property type="component" value="Unassembled WGS sequence"/>
</dbReference>
<sequence>MEKKASKMLASWSWVLTICFICLRSYCSGDGLVDSWGYIIPEAKVLQLGTQFTASCILKESKMKVMGINASNVYWATKGNEVPRTQCSVKNATVSNVVLNVTASLKSPLTCNIMLPGNLKQTVYGIFFTAGMPPEKPVNLSCVVHHPNNMTCAWNPGRETYLPTNHTLKYKRFSSDIHECSKPISNNFCVIPYPNYTFFVNTEIWVEATNVLGKSESEHIVLDPADYVKSLPPVITDVSSTRELSNALDLRWKNPLEPPEMKLKYNIRYKRIADTEWTKVPPEDTATHRDSFMLQNLKPFKKYMIEIRCMNENGRGYWSNWSKEKSGVTPEAKPSKKVDLWRIIDPPDSKGTRHVHLMWKELEPDEANGRILGYKVQIQQEDLLVHLNVTGTSLNYNLTRASYVVSVVAFNSAGQSPEATLVIRAASQRELPSVENVVAFPEGDRLWVNWTAPTKLVIGYIIEWYIEPRTDQSNLSWHREPKTAISTYLKGDLSPYKRYVIFVYPLYAAGSGAAKSTESYFKQDSPAIGPTVSVSKVQKTEAVVQWKPVPVEKRNGFIRNYTIFYRSNTGVKSSFVVNSSIEEYILTSLESDTVYIVHVVASTDVGGTKGPEFTFTTLKFARGEIEAIVVPVCLSFLLLSVLAVLICFNKRDLIKKHVWPNVPDPSNSTVGQWSPQSLTKHDFSSKEQTDSESSTVDVSVIKIEASSKSDAEDDLKSSVLKNEKSTSVEHSSGIGGSSCMSSPRQSVSDSEESEPAQTTSSTVQYSTVLVNGYRDQLPQTHTFSRSESTQPLLESEERPDDQHGFGNSDSCSSGTHGHRYFKQKCDLGDANRSGPSNVQKTVPQAINEESLVGLHQLQMIDQNVDSSGFCPLEDGTVPETLQQNGGQTVVSLDLLGFNTRQEGAEPKSYLPQTIKHGGYMPQ</sequence>
<evidence type="ECO:0000313" key="22">
    <source>
        <dbReference type="Ensembl" id="ENSLACP00000010218.2"/>
    </source>
</evidence>
<keyword evidence="12" id="KW-0325">Glycoprotein</keyword>
<dbReference type="EMBL" id="AFYH01180919">
    <property type="status" value="NOT_ANNOTATED_CDS"/>
    <property type="molecule type" value="Genomic_DNA"/>
</dbReference>
<evidence type="ECO:0000256" key="3">
    <source>
        <dbReference type="ARBA" id="ARBA00022475"/>
    </source>
</evidence>
<keyword evidence="8 19" id="KW-1133">Transmembrane helix</keyword>
<evidence type="ECO:0000256" key="11">
    <source>
        <dbReference type="ARBA" id="ARBA00023170"/>
    </source>
</evidence>
<evidence type="ECO:0000313" key="23">
    <source>
        <dbReference type="Proteomes" id="UP000008672"/>
    </source>
</evidence>
<protein>
    <recommendedName>
        <fullName evidence="14">Interleukin-6 receptor subunit beta</fullName>
    </recommendedName>
    <alternativeName>
        <fullName evidence="16">Interleukin-6 signal transducer</fullName>
    </alternativeName>
    <alternativeName>
        <fullName evidence="15">Membrane glycoprotein 130</fullName>
    </alternativeName>
    <alternativeName>
        <fullName evidence="17">Oncostatin-M receptor subunit alpha</fullName>
    </alternativeName>
</protein>